<accession>A0A3B0ALF7</accession>
<evidence type="ECO:0000313" key="2">
    <source>
        <dbReference type="Proteomes" id="UP000270343"/>
    </source>
</evidence>
<evidence type="ECO:0000313" key="1">
    <source>
        <dbReference type="EMBL" id="RKN61368.1"/>
    </source>
</evidence>
<reference evidence="1 2" key="1">
    <citation type="journal article" date="2015" name="Antonie Van Leeuwenhoek">
        <title>Streptomyces klenkii sp. nov., isolated from deep marine sediment.</title>
        <authorList>
            <person name="Veyisoglu A."/>
            <person name="Sahin N."/>
        </authorList>
    </citation>
    <scope>NUCLEOTIDE SEQUENCE [LARGE SCALE GENOMIC DNA]</scope>
    <source>
        <strain evidence="1 2">KCTC 29202</strain>
    </source>
</reference>
<sequence>MVVTCGVTGISPHWLDQITDDGQIVVPVAQGAFHSTLSVTATAPVCSARSPNP</sequence>
<comment type="caution">
    <text evidence="1">The sequence shown here is derived from an EMBL/GenBank/DDBJ whole genome shotgun (WGS) entry which is preliminary data.</text>
</comment>
<dbReference type="EMBL" id="RBAM01000025">
    <property type="protein sequence ID" value="RKN61368.1"/>
    <property type="molecule type" value="Genomic_DNA"/>
</dbReference>
<dbReference type="Proteomes" id="UP000270343">
    <property type="component" value="Unassembled WGS sequence"/>
</dbReference>
<dbReference type="AlphaFoldDB" id="A0A3B0ALF7"/>
<keyword evidence="2" id="KW-1185">Reference proteome</keyword>
<proteinExistence type="predicted"/>
<protein>
    <submittedName>
        <fullName evidence="1">Uncharacterized protein</fullName>
    </submittedName>
</protein>
<name>A0A3B0ALF7_9ACTN</name>
<gene>
    <name evidence="1" type="ORF">D7231_32280</name>
</gene>
<organism evidence="1 2">
    <name type="scientific">Streptomyces klenkii</name>
    <dbReference type="NCBI Taxonomy" id="1420899"/>
    <lineage>
        <taxon>Bacteria</taxon>
        <taxon>Bacillati</taxon>
        <taxon>Actinomycetota</taxon>
        <taxon>Actinomycetes</taxon>
        <taxon>Kitasatosporales</taxon>
        <taxon>Streptomycetaceae</taxon>
        <taxon>Streptomyces</taxon>
    </lineage>
</organism>